<dbReference type="FunFam" id="3.10.310.40:FF:000001">
    <property type="entry name" value="Alanine--tRNA ligase"/>
    <property type="match status" value="1"/>
</dbReference>
<evidence type="ECO:0000313" key="16">
    <source>
        <dbReference type="EMBL" id="SNU99241.1"/>
    </source>
</evidence>
<keyword evidence="2 13" id="KW-0820">tRNA-binding</keyword>
<keyword evidence="7 13" id="KW-0067">ATP-binding</keyword>
<organism evidence="16 17">
    <name type="scientific">Megamonas hypermegale</name>
    <dbReference type="NCBI Taxonomy" id="158847"/>
    <lineage>
        <taxon>Bacteria</taxon>
        <taxon>Bacillati</taxon>
        <taxon>Bacillota</taxon>
        <taxon>Negativicutes</taxon>
        <taxon>Selenomonadales</taxon>
        <taxon>Selenomonadaceae</taxon>
        <taxon>Megamonas</taxon>
    </lineage>
</organism>
<sequence length="872" mass="96460">MKYMSGKEIRRKYLDFFVKNGHLELPSASLIPKDDPSLLMIGAGMAPFKAYFTGKMKPPCTRITTSQRCVRTGDIENVGHTARHHTFFEMLGNFSFGDYFKYDAIRWAWQFLTEELDLPKDKLWATIYPDDEEAYKIWTTETDINPDHIVKLDDNFWEIGSGPCGPDSEIFIDLGEERGCGSPTCGVGCDCDRFLEIWNLVFTQFDRTEDGKYNPLVHKNIDTGCGLERVASVLQNKPSNFETDLMFPIIEYASKVAGVEYGKNKETDVSLKVIADHARSISFMVMDGILPSNEGRGYVLRRLLRRAVRHARTLGIQEKFLAGAVDVVAEIYSGVYDELTNRKDYIKKVITLEEERFATTLNQGMELLNAEIESLKAENKTVLDGEVGFKLYDTYGFPWELTDEILHENNMTLDKDSFDKAMEQQRTRARNARGENKRMDIPDLRDSNIGELKIDENARQAKIVCIWKNAQITDALKDGDEAGVILDVTPFYAEGGGQEGDIGSLKSDMGSATVIDTKKLPDGTVYNIVHVTEGSLHTGDAVEITVDMTNKLASARNHTATHLLQAALKRVVGDHINQAGSFVNADHLRFDFSSFEPITDEQLAEVEAMVNAEILTGQDVNISFMKQDEAKEMGAMALFGEKYGDIVRVVTVPGFSMELCGGSHVKNVGQIGMFKIVSETGVAAGVRRIEALTGKAAIDYMNNKAKLLSEAVSTLKTNETNLLDKINTVLTENKEMKQELTKVQAARAKADSQKLLMGLEEYNGVNVIVGKVQAATMDELRNSADLICSKYEKAGVVVLGAVIGDKVNFVVKANKDAVARGIHAGKIVKEVAQVAGGNGGGRPDMAQAGAKQAEKLPEAFDKAHQIIQAQIK</sequence>
<keyword evidence="6 13" id="KW-0862">Zinc</keyword>
<dbReference type="Pfam" id="PF07973">
    <property type="entry name" value="tRNA_SAD"/>
    <property type="match status" value="1"/>
</dbReference>
<feature type="coiled-coil region" evidence="14">
    <location>
        <begin position="726"/>
        <end position="753"/>
    </location>
</feature>
<dbReference type="InterPro" id="IPR009000">
    <property type="entry name" value="Transl_B-barrel_sf"/>
</dbReference>
<dbReference type="Gene3D" id="3.30.930.10">
    <property type="entry name" value="Bira Bifunctional Protein, Domain 2"/>
    <property type="match status" value="1"/>
</dbReference>
<evidence type="ECO:0000256" key="4">
    <source>
        <dbReference type="ARBA" id="ARBA00022723"/>
    </source>
</evidence>
<dbReference type="GO" id="GO:0005829">
    <property type="term" value="C:cytosol"/>
    <property type="evidence" value="ECO:0007669"/>
    <property type="project" value="TreeGrafter"/>
</dbReference>
<dbReference type="InterPro" id="IPR023033">
    <property type="entry name" value="Ala_tRNA_ligase_euk/bac"/>
</dbReference>
<dbReference type="SMART" id="SM00863">
    <property type="entry name" value="tRNA_SAD"/>
    <property type="match status" value="1"/>
</dbReference>
<dbReference type="GO" id="GO:0004813">
    <property type="term" value="F:alanine-tRNA ligase activity"/>
    <property type="evidence" value="ECO:0007669"/>
    <property type="project" value="UniProtKB-UniRule"/>
</dbReference>
<dbReference type="GO" id="GO:0005524">
    <property type="term" value="F:ATP binding"/>
    <property type="evidence" value="ECO:0007669"/>
    <property type="project" value="UniProtKB-UniRule"/>
</dbReference>
<feature type="binding site" evidence="13">
    <location>
        <position position="562"/>
    </location>
    <ligand>
        <name>Zn(2+)</name>
        <dbReference type="ChEBI" id="CHEBI:29105"/>
    </ligand>
</feature>
<dbReference type="FunFam" id="3.30.54.20:FF:000001">
    <property type="entry name" value="Alanine--tRNA ligase"/>
    <property type="match status" value="1"/>
</dbReference>
<feature type="binding site" evidence="13">
    <location>
        <position position="558"/>
    </location>
    <ligand>
        <name>Zn(2+)</name>
        <dbReference type="ChEBI" id="CHEBI:29105"/>
    </ligand>
</feature>
<dbReference type="EMBL" id="LT906446">
    <property type="protein sequence ID" value="SNU99241.1"/>
    <property type="molecule type" value="Genomic_DNA"/>
</dbReference>
<dbReference type="PROSITE" id="PS50860">
    <property type="entry name" value="AA_TRNA_LIGASE_II_ALA"/>
    <property type="match status" value="1"/>
</dbReference>
<evidence type="ECO:0000256" key="1">
    <source>
        <dbReference type="ARBA" id="ARBA00008226"/>
    </source>
</evidence>
<dbReference type="Pfam" id="PF01411">
    <property type="entry name" value="tRNA-synt_2c"/>
    <property type="match status" value="1"/>
</dbReference>
<dbReference type="HAMAP" id="MF_00036_B">
    <property type="entry name" value="Ala_tRNA_synth_B"/>
    <property type="match status" value="1"/>
</dbReference>
<evidence type="ECO:0000256" key="12">
    <source>
        <dbReference type="ARBA" id="ARBA00048300"/>
    </source>
</evidence>
<keyword evidence="17" id="KW-1185">Reference proteome</keyword>
<dbReference type="InterPro" id="IPR018165">
    <property type="entry name" value="Ala-tRNA-synth_IIc_core"/>
</dbReference>
<dbReference type="PANTHER" id="PTHR11777">
    <property type="entry name" value="ALANYL-TRNA SYNTHETASE"/>
    <property type="match status" value="1"/>
</dbReference>
<dbReference type="GO" id="GO:0140096">
    <property type="term" value="F:catalytic activity, acting on a protein"/>
    <property type="evidence" value="ECO:0007669"/>
    <property type="project" value="UniProtKB-ARBA"/>
</dbReference>
<keyword evidence="3 13" id="KW-0436">Ligase</keyword>
<evidence type="ECO:0000256" key="2">
    <source>
        <dbReference type="ARBA" id="ARBA00022555"/>
    </source>
</evidence>
<dbReference type="NCBIfam" id="TIGR00344">
    <property type="entry name" value="alaS"/>
    <property type="match status" value="1"/>
</dbReference>
<dbReference type="InterPro" id="IPR018164">
    <property type="entry name" value="Ala-tRNA-synth_IIc_N"/>
</dbReference>
<dbReference type="InterPro" id="IPR050058">
    <property type="entry name" value="Ala-tRNA_ligase"/>
</dbReference>
<evidence type="ECO:0000256" key="10">
    <source>
        <dbReference type="ARBA" id="ARBA00023146"/>
    </source>
</evidence>
<dbReference type="CDD" id="cd00673">
    <property type="entry name" value="AlaRS_core"/>
    <property type="match status" value="1"/>
</dbReference>
<evidence type="ECO:0000256" key="13">
    <source>
        <dbReference type="HAMAP-Rule" id="MF_00036"/>
    </source>
</evidence>
<evidence type="ECO:0000259" key="15">
    <source>
        <dbReference type="PROSITE" id="PS50860"/>
    </source>
</evidence>
<dbReference type="GO" id="GO:0000049">
    <property type="term" value="F:tRNA binding"/>
    <property type="evidence" value="ECO:0007669"/>
    <property type="project" value="UniProtKB-KW"/>
</dbReference>
<dbReference type="Proteomes" id="UP000215383">
    <property type="component" value="Chromosome 1"/>
</dbReference>
<dbReference type="eggNOG" id="COG0013">
    <property type="taxonomic scope" value="Bacteria"/>
</dbReference>
<keyword evidence="13" id="KW-0963">Cytoplasm</keyword>
<dbReference type="Gene3D" id="6.10.250.550">
    <property type="match status" value="1"/>
</dbReference>
<dbReference type="PANTHER" id="PTHR11777:SF9">
    <property type="entry name" value="ALANINE--TRNA LIGASE, CYTOPLASMIC"/>
    <property type="match status" value="1"/>
</dbReference>
<comment type="cofactor">
    <cofactor evidence="13">
        <name>Zn(2+)</name>
        <dbReference type="ChEBI" id="CHEBI:29105"/>
    </cofactor>
    <text evidence="13">Binds 1 zinc ion per subunit.</text>
</comment>
<dbReference type="InterPro" id="IPR045864">
    <property type="entry name" value="aa-tRNA-synth_II/BPL/LPL"/>
</dbReference>
<dbReference type="RefSeq" id="WP_027889807.1">
    <property type="nucleotide sequence ID" value="NZ_LT906446.1"/>
</dbReference>
<dbReference type="InterPro" id="IPR018163">
    <property type="entry name" value="Thr/Ala-tRNA-synth_IIc_edit"/>
</dbReference>
<dbReference type="SUPFAM" id="SSF50447">
    <property type="entry name" value="Translation proteins"/>
    <property type="match status" value="1"/>
</dbReference>
<keyword evidence="9 13" id="KW-0648">Protein biosynthesis</keyword>
<name>A0A239TMT9_9FIRM</name>
<comment type="subcellular location">
    <subcellularLocation>
        <location evidence="13">Cytoplasm</location>
    </subcellularLocation>
</comment>
<dbReference type="EC" id="6.1.1.7" evidence="13"/>
<dbReference type="Gene3D" id="3.30.54.20">
    <property type="match status" value="1"/>
</dbReference>
<gene>
    <name evidence="13 16" type="primary">alaS</name>
    <name evidence="16" type="ORF">SAMEA4364220_01072</name>
</gene>
<keyword evidence="8 13" id="KW-0694">RNA-binding</keyword>
<dbReference type="Gene3D" id="2.40.30.130">
    <property type="match status" value="1"/>
</dbReference>
<dbReference type="GO" id="GO:0016740">
    <property type="term" value="F:transferase activity"/>
    <property type="evidence" value="ECO:0007669"/>
    <property type="project" value="UniProtKB-ARBA"/>
</dbReference>
<evidence type="ECO:0000256" key="5">
    <source>
        <dbReference type="ARBA" id="ARBA00022741"/>
    </source>
</evidence>
<dbReference type="FunFam" id="3.30.980.10:FF:000004">
    <property type="entry name" value="Alanine--tRNA ligase, cytoplasmic"/>
    <property type="match status" value="1"/>
</dbReference>
<evidence type="ECO:0000256" key="9">
    <source>
        <dbReference type="ARBA" id="ARBA00022917"/>
    </source>
</evidence>
<dbReference type="Pfam" id="PF02272">
    <property type="entry name" value="DHHA1"/>
    <property type="match status" value="1"/>
</dbReference>
<proteinExistence type="inferred from homology"/>
<comment type="catalytic activity">
    <reaction evidence="12 13">
        <text>tRNA(Ala) + L-alanine + ATP = L-alanyl-tRNA(Ala) + AMP + diphosphate</text>
        <dbReference type="Rhea" id="RHEA:12540"/>
        <dbReference type="Rhea" id="RHEA-COMP:9657"/>
        <dbReference type="Rhea" id="RHEA-COMP:9923"/>
        <dbReference type="ChEBI" id="CHEBI:30616"/>
        <dbReference type="ChEBI" id="CHEBI:33019"/>
        <dbReference type="ChEBI" id="CHEBI:57972"/>
        <dbReference type="ChEBI" id="CHEBI:78442"/>
        <dbReference type="ChEBI" id="CHEBI:78497"/>
        <dbReference type="ChEBI" id="CHEBI:456215"/>
        <dbReference type="EC" id="6.1.1.7"/>
    </reaction>
</comment>
<evidence type="ECO:0000256" key="14">
    <source>
        <dbReference type="SAM" id="Coils"/>
    </source>
</evidence>
<comment type="function">
    <text evidence="11 13">Catalyzes the attachment of alanine to tRNA(Ala) in a two-step reaction: alanine is first activated by ATP to form Ala-AMP and then transferred to the acceptor end of tRNA(Ala). Also edits incorrectly charged Ser-tRNA(Ala) and Gly-tRNA(Ala) via its editing domain.</text>
</comment>
<feature type="domain" description="Alanyl-transfer RNA synthetases family profile" evidence="15">
    <location>
        <begin position="4"/>
        <end position="703"/>
    </location>
</feature>
<dbReference type="InterPro" id="IPR002318">
    <property type="entry name" value="Ala-tRNA-lgiase_IIc"/>
</dbReference>
<feature type="coiled-coil region" evidence="14">
    <location>
        <begin position="358"/>
        <end position="385"/>
    </location>
</feature>
<dbReference type="PRINTS" id="PR00980">
    <property type="entry name" value="TRNASYNTHALA"/>
</dbReference>
<feature type="binding site" evidence="13">
    <location>
        <position position="664"/>
    </location>
    <ligand>
        <name>Zn(2+)</name>
        <dbReference type="ChEBI" id="CHEBI:29105"/>
    </ligand>
</feature>
<keyword evidence="5 13" id="KW-0547">Nucleotide-binding</keyword>
<dbReference type="GeneID" id="78507080"/>
<dbReference type="GO" id="GO:0002161">
    <property type="term" value="F:aminoacyl-tRNA deacylase activity"/>
    <property type="evidence" value="ECO:0007669"/>
    <property type="project" value="TreeGrafter"/>
</dbReference>
<keyword evidence="14" id="KW-0175">Coiled coil</keyword>
<feature type="binding site" evidence="13">
    <location>
        <position position="660"/>
    </location>
    <ligand>
        <name>Zn(2+)</name>
        <dbReference type="ChEBI" id="CHEBI:29105"/>
    </ligand>
</feature>
<dbReference type="FunFam" id="3.30.930.10:FF:000004">
    <property type="entry name" value="Alanine--tRNA ligase"/>
    <property type="match status" value="1"/>
</dbReference>
<dbReference type="GO" id="GO:0006419">
    <property type="term" value="P:alanyl-tRNA aminoacylation"/>
    <property type="evidence" value="ECO:0007669"/>
    <property type="project" value="UniProtKB-UniRule"/>
</dbReference>
<evidence type="ECO:0000256" key="7">
    <source>
        <dbReference type="ARBA" id="ARBA00022840"/>
    </source>
</evidence>
<dbReference type="InterPro" id="IPR012947">
    <property type="entry name" value="tRNA_SAD"/>
</dbReference>
<evidence type="ECO:0000256" key="8">
    <source>
        <dbReference type="ARBA" id="ARBA00022884"/>
    </source>
</evidence>
<dbReference type="Gene3D" id="3.30.980.10">
    <property type="entry name" value="Threonyl-trna Synthetase, Chain A, domain 2"/>
    <property type="match status" value="1"/>
</dbReference>
<protein>
    <recommendedName>
        <fullName evidence="13">Alanine--tRNA ligase</fullName>
        <ecNumber evidence="13">6.1.1.7</ecNumber>
    </recommendedName>
    <alternativeName>
        <fullName evidence="13">Alanyl-tRNA synthetase</fullName>
        <shortName evidence="13">AlaRS</shortName>
    </alternativeName>
</protein>
<dbReference type="SUPFAM" id="SSF55681">
    <property type="entry name" value="Class II aaRS and biotin synthetases"/>
    <property type="match status" value="1"/>
</dbReference>
<accession>A0A239TMT9</accession>
<keyword evidence="4 13" id="KW-0479">Metal-binding</keyword>
<dbReference type="AlphaFoldDB" id="A0A239TMT9"/>
<dbReference type="InterPro" id="IPR003156">
    <property type="entry name" value="DHHA1_dom"/>
</dbReference>
<reference evidence="16 17" key="1">
    <citation type="submission" date="2017-06" db="EMBL/GenBank/DDBJ databases">
        <authorList>
            <consortium name="Pathogen Informatics"/>
        </authorList>
    </citation>
    <scope>NUCLEOTIDE SEQUENCE [LARGE SCALE GENOMIC DNA]</scope>
    <source>
        <strain evidence="16 17">NCTC10570</strain>
    </source>
</reference>
<dbReference type="Gene3D" id="3.10.310.40">
    <property type="match status" value="1"/>
</dbReference>
<comment type="domain">
    <text evidence="13">Consists of three domains; the N-terminal catalytic domain, the editing domain and the C-terminal C-Ala domain. The editing domain removes incorrectly charged amino acids, while the C-Ala domain, along with tRNA(Ala), serves as a bridge to cooperatively bring together the editing and aminoacylation centers thus stimulating deacylation of misacylated tRNAs.</text>
</comment>
<comment type="similarity">
    <text evidence="1 13">Belongs to the class-II aminoacyl-tRNA synthetase family.</text>
</comment>
<evidence type="ECO:0000256" key="11">
    <source>
        <dbReference type="ARBA" id="ARBA00024779"/>
    </source>
</evidence>
<keyword evidence="10 13" id="KW-0030">Aminoacyl-tRNA synthetase</keyword>
<dbReference type="SUPFAM" id="SSF55186">
    <property type="entry name" value="ThrRS/AlaRS common domain"/>
    <property type="match status" value="1"/>
</dbReference>
<dbReference type="GO" id="GO:0008270">
    <property type="term" value="F:zinc ion binding"/>
    <property type="evidence" value="ECO:0007669"/>
    <property type="project" value="UniProtKB-UniRule"/>
</dbReference>
<dbReference type="SUPFAM" id="SSF101353">
    <property type="entry name" value="Putative anticodon-binding domain of alanyl-tRNA synthetase (AlaRS)"/>
    <property type="match status" value="1"/>
</dbReference>
<evidence type="ECO:0000313" key="17">
    <source>
        <dbReference type="Proteomes" id="UP000215383"/>
    </source>
</evidence>
<evidence type="ECO:0000256" key="3">
    <source>
        <dbReference type="ARBA" id="ARBA00022598"/>
    </source>
</evidence>
<evidence type="ECO:0000256" key="6">
    <source>
        <dbReference type="ARBA" id="ARBA00022833"/>
    </source>
</evidence>
<dbReference type="InterPro" id="IPR018162">
    <property type="entry name" value="Ala-tRNA-ligase_IIc_anticod-bd"/>
</dbReference>